<proteinExistence type="predicted"/>
<dbReference type="RefSeq" id="WP_425486066.1">
    <property type="nucleotide sequence ID" value="NZ_JACHOR010000001.1"/>
</dbReference>
<dbReference type="AlphaFoldDB" id="A0A7W9FF53"/>
<sequence length="184" mass="21364">MRGHRNPLAEQIPSDNWFYCWMTRLLLERVTHFIERRSQVDFQETRLVKMIFSERGGLSYSQMNAYFDWLRVKGDNQVLKAGNLSYGTFHRQLMEIKNHAGHDGLKLPDIVASAFFKAADIYDTRACDPRFAIALRPRMATANDKVGGVIAGYGVKLMPGWKVKAEPEQLEVFRQYGYPEQWWA</sequence>
<gene>
    <name evidence="1" type="ORF">GGR13_000785</name>
</gene>
<dbReference type="EMBL" id="JACHOR010000001">
    <property type="protein sequence ID" value="MBB5745213.1"/>
    <property type="molecule type" value="Genomic_DNA"/>
</dbReference>
<organism evidence="1 2">
    <name type="scientific">Brevundimonas variabilis</name>
    <dbReference type="NCBI Taxonomy" id="74312"/>
    <lineage>
        <taxon>Bacteria</taxon>
        <taxon>Pseudomonadati</taxon>
        <taxon>Pseudomonadota</taxon>
        <taxon>Alphaproteobacteria</taxon>
        <taxon>Caulobacterales</taxon>
        <taxon>Caulobacteraceae</taxon>
        <taxon>Brevundimonas</taxon>
    </lineage>
</organism>
<evidence type="ECO:0000313" key="1">
    <source>
        <dbReference type="EMBL" id="MBB5745213.1"/>
    </source>
</evidence>
<name>A0A7W9FF53_9CAUL</name>
<evidence type="ECO:0000313" key="2">
    <source>
        <dbReference type="Proteomes" id="UP000545037"/>
    </source>
</evidence>
<dbReference type="Proteomes" id="UP000545037">
    <property type="component" value="Unassembled WGS sequence"/>
</dbReference>
<accession>A0A7W9FF53</accession>
<keyword evidence="2" id="KW-1185">Reference proteome</keyword>
<protein>
    <submittedName>
        <fullName evidence="1">Uncharacterized protein</fullName>
    </submittedName>
</protein>
<comment type="caution">
    <text evidence="1">The sequence shown here is derived from an EMBL/GenBank/DDBJ whole genome shotgun (WGS) entry which is preliminary data.</text>
</comment>
<reference evidence="1 2" key="1">
    <citation type="submission" date="2020-08" db="EMBL/GenBank/DDBJ databases">
        <title>Genomic Encyclopedia of Type Strains, Phase IV (KMG-IV): sequencing the most valuable type-strain genomes for metagenomic binning, comparative biology and taxonomic classification.</title>
        <authorList>
            <person name="Goeker M."/>
        </authorList>
    </citation>
    <scope>NUCLEOTIDE SEQUENCE [LARGE SCALE GENOMIC DNA]</scope>
    <source>
        <strain evidence="1 2">DSM 4737</strain>
    </source>
</reference>